<feature type="signal peptide" evidence="2">
    <location>
        <begin position="1"/>
        <end position="23"/>
    </location>
</feature>
<evidence type="ECO:0000256" key="1">
    <source>
        <dbReference type="SAM" id="MobiDB-lite"/>
    </source>
</evidence>
<dbReference type="Proteomes" id="UP001652620">
    <property type="component" value="Chromosome 5"/>
</dbReference>
<reference evidence="5" key="2">
    <citation type="submission" date="2022-04" db="UniProtKB">
        <authorList>
            <consortium name="RefSeq"/>
        </authorList>
    </citation>
    <scope>IDENTIFICATION</scope>
    <source>
        <strain evidence="5">Punador</strain>
    </source>
</reference>
<proteinExistence type="predicted"/>
<dbReference type="RefSeq" id="XP_011198180.2">
    <property type="nucleotide sequence ID" value="XM_011199878.4"/>
</dbReference>
<dbReference type="EMBL" id="GAKP01007404">
    <property type="protein sequence ID" value="JAC51548.1"/>
    <property type="molecule type" value="Transcribed_RNA"/>
</dbReference>
<dbReference type="OrthoDB" id="7866727at2759"/>
<sequence length="330" mass="35613">MQFYKFTFISVLIVLLAIASGEAKKHKKHRSSYNGAPSSKTKTKTKWSTSTDLGHNSAQLATEEHGYYVKRTFLPLNATAAPRSPPYLGIPIAWFACEGAACTKANTAAISGSAAVLQEGFLCDDDCVEPYEPICGKTPSELAVFYNKCKLNVAKCRTHGLWLDVAYEKCQKTHPKEVAYAERKFKTSPFFKDTKTITVQKKKEEDNSSSEEDDAVLDVALQALDKIGHQIAAAEAEALDEAATTSTIVKSEVQAPIAKPVQADRMQENAAIVKPVKEISTTAKPIKASVTQAVVENNVNKPVESAHSKPTIGVAVPVAGSNAATVIVKK</sequence>
<feature type="region of interest" description="Disordered" evidence="1">
    <location>
        <begin position="29"/>
        <end position="52"/>
    </location>
</feature>
<dbReference type="InterPro" id="IPR036058">
    <property type="entry name" value="Kazal_dom_sf"/>
</dbReference>
<evidence type="ECO:0000313" key="5">
    <source>
        <dbReference type="RefSeq" id="XP_011198180.1"/>
    </source>
</evidence>
<dbReference type="Gene3D" id="3.30.60.30">
    <property type="match status" value="1"/>
</dbReference>
<evidence type="ECO:0000313" key="3">
    <source>
        <dbReference type="EMBL" id="JAC51548.1"/>
    </source>
</evidence>
<evidence type="ECO:0000256" key="2">
    <source>
        <dbReference type="SAM" id="SignalP"/>
    </source>
</evidence>
<dbReference type="AlphaFoldDB" id="A0A034WCN5"/>
<keyword evidence="4" id="KW-1185">Reference proteome</keyword>
<keyword evidence="2" id="KW-0732">Signal</keyword>
<name>A0A034WCN5_BACDO</name>
<dbReference type="SUPFAM" id="SSF100895">
    <property type="entry name" value="Kazal-type serine protease inhibitors"/>
    <property type="match status" value="1"/>
</dbReference>
<evidence type="ECO:0000313" key="4">
    <source>
        <dbReference type="Proteomes" id="UP001652620"/>
    </source>
</evidence>
<accession>A0A034WCN5</accession>
<organism evidence="3">
    <name type="scientific">Bactrocera dorsalis</name>
    <name type="common">Oriental fruit fly</name>
    <name type="synonym">Dacus dorsalis</name>
    <dbReference type="NCBI Taxonomy" id="27457"/>
    <lineage>
        <taxon>Eukaryota</taxon>
        <taxon>Metazoa</taxon>
        <taxon>Ecdysozoa</taxon>
        <taxon>Arthropoda</taxon>
        <taxon>Hexapoda</taxon>
        <taxon>Insecta</taxon>
        <taxon>Pterygota</taxon>
        <taxon>Neoptera</taxon>
        <taxon>Endopterygota</taxon>
        <taxon>Diptera</taxon>
        <taxon>Brachycera</taxon>
        <taxon>Muscomorpha</taxon>
        <taxon>Tephritoidea</taxon>
        <taxon>Tephritidae</taxon>
        <taxon>Bactrocera</taxon>
        <taxon>Bactrocera</taxon>
    </lineage>
</organism>
<dbReference type="RefSeq" id="XP_011198180.1">
    <property type="nucleotide sequence ID" value="XM_011199878.3"/>
</dbReference>
<protein>
    <submittedName>
        <fullName evidence="5">uncharacterized protein LOC105222523</fullName>
    </submittedName>
</protein>
<gene>
    <name evidence="5" type="primary">LOC105222523</name>
</gene>
<reference evidence="3" key="1">
    <citation type="journal article" date="2014" name="BMC Genomics">
        <title>Characterizing the developmental transcriptome of the oriental fruit fly, Bactrocera dorsalis (Diptera: Tephritidae) through comparative genomic analysis with Drosophila melanogaster utilizing modENCODE datasets.</title>
        <authorList>
            <person name="Geib S.M."/>
            <person name="Calla B."/>
            <person name="Hall B."/>
            <person name="Hou S."/>
            <person name="Manoukis N.C."/>
        </authorList>
    </citation>
    <scope>NUCLEOTIDE SEQUENCE</scope>
    <source>
        <strain evidence="3">Punador</strain>
    </source>
</reference>
<feature type="chain" id="PRO_5044539064" evidence="2">
    <location>
        <begin position="24"/>
        <end position="330"/>
    </location>
</feature>
<dbReference type="KEGG" id="bdr:105222523"/>